<dbReference type="EMBL" id="JAENHL010000003">
    <property type="protein sequence ID" value="MBK1864874.1"/>
    <property type="molecule type" value="Genomic_DNA"/>
</dbReference>
<gene>
    <name evidence="1" type="ORF">JHL16_00785</name>
</gene>
<dbReference type="Proteomes" id="UP000616151">
    <property type="component" value="Unassembled WGS sequence"/>
</dbReference>
<evidence type="ECO:0000313" key="2">
    <source>
        <dbReference type="Proteomes" id="UP000616151"/>
    </source>
</evidence>
<accession>A0ACC5QWZ0</accession>
<reference evidence="1" key="1">
    <citation type="submission" date="2021-01" db="EMBL/GenBank/DDBJ databases">
        <authorList>
            <person name="Sun Q."/>
        </authorList>
    </citation>
    <scope>NUCLEOTIDE SEQUENCE</scope>
    <source>
        <strain evidence="1">YIM B02566</strain>
    </source>
</reference>
<comment type="caution">
    <text evidence="1">The sequence shown here is derived from an EMBL/GenBank/DDBJ whole genome shotgun (WGS) entry which is preliminary data.</text>
</comment>
<sequence>MGPASQPPRDMPVFAQVQGDAERLVSAGLHQIGVTTIYDPAYVTLKYPGGDVAPERGVCTDVIVRAYRSAFSVDLQKLVHEDMRNNFTAYPRIWGLKLPDRNIDHRRVPNLRTFFARQGAELPVTETARDYRPGDVVSQMLPGNLAHIALVSHFASADGKRPLCIHNIGAGARLEDILFTYPVTGHYRFKL</sequence>
<evidence type="ECO:0000313" key="1">
    <source>
        <dbReference type="EMBL" id="MBK1864874.1"/>
    </source>
</evidence>
<name>A0ACC5QWZ0_9HYPH</name>
<proteinExistence type="predicted"/>
<keyword evidence="2" id="KW-1185">Reference proteome</keyword>
<protein>
    <submittedName>
        <fullName evidence="1">DUF1287 domain-containing protein</fullName>
    </submittedName>
</protein>
<organism evidence="1 2">
    <name type="scientific">Taklimakanibacter albus</name>
    <dbReference type="NCBI Taxonomy" id="2800327"/>
    <lineage>
        <taxon>Bacteria</taxon>
        <taxon>Pseudomonadati</taxon>
        <taxon>Pseudomonadota</taxon>
        <taxon>Alphaproteobacteria</taxon>
        <taxon>Hyphomicrobiales</taxon>
        <taxon>Aestuariivirgaceae</taxon>
        <taxon>Taklimakanibacter</taxon>
    </lineage>
</organism>